<feature type="compositionally biased region" description="Basic residues" evidence="1">
    <location>
        <begin position="137"/>
        <end position="148"/>
    </location>
</feature>
<feature type="compositionally biased region" description="Basic residues" evidence="1">
    <location>
        <begin position="331"/>
        <end position="341"/>
    </location>
</feature>
<dbReference type="Gene3D" id="3.40.50.2000">
    <property type="entry name" value="Glycogen Phosphorylase B"/>
    <property type="match status" value="1"/>
</dbReference>
<feature type="region of interest" description="Disordered" evidence="1">
    <location>
        <begin position="93"/>
        <end position="216"/>
    </location>
</feature>
<dbReference type="InParanoid" id="A0A804NYX0"/>
<proteinExistence type="predicted"/>
<reference evidence="2" key="2">
    <citation type="submission" date="2019-07" db="EMBL/GenBank/DDBJ databases">
        <authorList>
            <person name="Seetharam A."/>
            <person name="Woodhouse M."/>
            <person name="Cannon E."/>
        </authorList>
    </citation>
    <scope>NUCLEOTIDE SEQUENCE [LARGE SCALE GENOMIC DNA]</scope>
    <source>
        <strain evidence="2">cv. B73</strain>
    </source>
</reference>
<feature type="compositionally biased region" description="Low complexity" evidence="1">
    <location>
        <begin position="93"/>
        <end position="103"/>
    </location>
</feature>
<feature type="compositionally biased region" description="Basic and acidic residues" evidence="1">
    <location>
        <begin position="122"/>
        <end position="131"/>
    </location>
</feature>
<feature type="compositionally biased region" description="Pro residues" evidence="1">
    <location>
        <begin position="189"/>
        <end position="200"/>
    </location>
</feature>
<evidence type="ECO:0000256" key="1">
    <source>
        <dbReference type="SAM" id="MobiDB-lite"/>
    </source>
</evidence>
<dbReference type="Gramene" id="Zm00001eb196560_T001">
    <property type="protein sequence ID" value="Zm00001eb196560_P001"/>
    <property type="gene ID" value="Zm00001eb196560"/>
</dbReference>
<accession>A0A804NYX0</accession>
<feature type="compositionally biased region" description="Basic and acidic residues" evidence="1">
    <location>
        <begin position="342"/>
        <end position="352"/>
    </location>
</feature>
<feature type="compositionally biased region" description="Basic residues" evidence="1">
    <location>
        <begin position="167"/>
        <end position="179"/>
    </location>
</feature>
<feature type="region of interest" description="Disordered" evidence="1">
    <location>
        <begin position="407"/>
        <end position="433"/>
    </location>
</feature>
<reference evidence="3" key="1">
    <citation type="journal article" date="2009" name="Science">
        <title>The B73 maize genome: complexity, diversity, and dynamics.</title>
        <authorList>
            <person name="Schnable P.S."/>
            <person name="Ware D."/>
            <person name="Fulton R.S."/>
            <person name="Stein J.C."/>
            <person name="Wei F."/>
            <person name="Pasternak S."/>
            <person name="Liang C."/>
            <person name="Zhang J."/>
            <person name="Fulton L."/>
            <person name="Graves T.A."/>
            <person name="Minx P."/>
            <person name="Reily A.D."/>
            <person name="Courtney L."/>
            <person name="Kruchowski S.S."/>
            <person name="Tomlinson C."/>
            <person name="Strong C."/>
            <person name="Delehaunty K."/>
            <person name="Fronick C."/>
            <person name="Courtney B."/>
            <person name="Rock S.M."/>
            <person name="Belter E."/>
            <person name="Du F."/>
            <person name="Kim K."/>
            <person name="Abbott R.M."/>
            <person name="Cotton M."/>
            <person name="Levy A."/>
            <person name="Marchetto P."/>
            <person name="Ochoa K."/>
            <person name="Jackson S.M."/>
            <person name="Gillam B."/>
            <person name="Chen W."/>
            <person name="Yan L."/>
            <person name="Higginbotham J."/>
            <person name="Cardenas M."/>
            <person name="Waligorski J."/>
            <person name="Applebaum E."/>
            <person name="Phelps L."/>
            <person name="Falcone J."/>
            <person name="Kanchi K."/>
            <person name="Thane T."/>
            <person name="Scimone A."/>
            <person name="Thane N."/>
            <person name="Henke J."/>
            <person name="Wang T."/>
            <person name="Ruppert J."/>
            <person name="Shah N."/>
            <person name="Rotter K."/>
            <person name="Hodges J."/>
            <person name="Ingenthron E."/>
            <person name="Cordes M."/>
            <person name="Kohlberg S."/>
            <person name="Sgro J."/>
            <person name="Delgado B."/>
            <person name="Mead K."/>
            <person name="Chinwalla A."/>
            <person name="Leonard S."/>
            <person name="Crouse K."/>
            <person name="Collura K."/>
            <person name="Kudrna D."/>
            <person name="Currie J."/>
            <person name="He R."/>
            <person name="Angelova A."/>
            <person name="Rajasekar S."/>
            <person name="Mueller T."/>
            <person name="Lomeli R."/>
            <person name="Scara G."/>
            <person name="Ko A."/>
            <person name="Delaney K."/>
            <person name="Wissotski M."/>
            <person name="Lopez G."/>
            <person name="Campos D."/>
            <person name="Braidotti M."/>
            <person name="Ashley E."/>
            <person name="Golser W."/>
            <person name="Kim H."/>
            <person name="Lee S."/>
            <person name="Lin J."/>
            <person name="Dujmic Z."/>
            <person name="Kim W."/>
            <person name="Talag J."/>
            <person name="Zuccolo A."/>
            <person name="Fan C."/>
            <person name="Sebastian A."/>
            <person name="Kramer M."/>
            <person name="Spiegel L."/>
            <person name="Nascimento L."/>
            <person name="Zutavern T."/>
            <person name="Miller B."/>
            <person name="Ambroise C."/>
            <person name="Muller S."/>
            <person name="Spooner W."/>
            <person name="Narechania A."/>
            <person name="Ren L."/>
            <person name="Wei S."/>
            <person name="Kumari S."/>
            <person name="Faga B."/>
            <person name="Levy M.J."/>
            <person name="McMahan L."/>
            <person name="Van Buren P."/>
            <person name="Vaughn M.W."/>
            <person name="Ying K."/>
            <person name="Yeh C.-T."/>
            <person name="Emrich S.J."/>
            <person name="Jia Y."/>
            <person name="Kalyanaraman A."/>
            <person name="Hsia A.-P."/>
            <person name="Barbazuk W.B."/>
            <person name="Baucom R.S."/>
            <person name="Brutnell T.P."/>
            <person name="Carpita N.C."/>
            <person name="Chaparro C."/>
            <person name="Chia J.-M."/>
            <person name="Deragon J.-M."/>
            <person name="Estill J.C."/>
            <person name="Fu Y."/>
            <person name="Jeddeloh J.A."/>
            <person name="Han Y."/>
            <person name="Lee H."/>
            <person name="Li P."/>
            <person name="Lisch D.R."/>
            <person name="Liu S."/>
            <person name="Liu Z."/>
            <person name="Nagel D.H."/>
            <person name="McCann M.C."/>
            <person name="SanMiguel P."/>
            <person name="Myers A.M."/>
            <person name="Nettleton D."/>
            <person name="Nguyen J."/>
            <person name="Penning B.W."/>
            <person name="Ponnala L."/>
            <person name="Schneider K.L."/>
            <person name="Schwartz D.C."/>
            <person name="Sharma A."/>
            <person name="Soderlund C."/>
            <person name="Springer N.M."/>
            <person name="Sun Q."/>
            <person name="Wang H."/>
            <person name="Waterman M."/>
            <person name="Westerman R."/>
            <person name="Wolfgruber T.K."/>
            <person name="Yang L."/>
            <person name="Yu Y."/>
            <person name="Zhang L."/>
            <person name="Zhou S."/>
            <person name="Zhu Q."/>
            <person name="Bennetzen J.L."/>
            <person name="Dawe R.K."/>
            <person name="Jiang J."/>
            <person name="Jiang N."/>
            <person name="Presting G.G."/>
            <person name="Wessler S.R."/>
            <person name="Aluru S."/>
            <person name="Martienssen R.A."/>
            <person name="Clifton S.W."/>
            <person name="McCombie W.R."/>
            <person name="Wing R.A."/>
            <person name="Wilson R.K."/>
        </authorList>
    </citation>
    <scope>NUCLEOTIDE SEQUENCE [LARGE SCALE GENOMIC DNA]</scope>
    <source>
        <strain evidence="3">cv. B73</strain>
    </source>
</reference>
<feature type="compositionally biased region" description="Basic residues" evidence="1">
    <location>
        <begin position="253"/>
        <end position="277"/>
    </location>
</feature>
<evidence type="ECO:0000313" key="3">
    <source>
        <dbReference type="Proteomes" id="UP000007305"/>
    </source>
</evidence>
<feature type="compositionally biased region" description="Basic and acidic residues" evidence="1">
    <location>
        <begin position="424"/>
        <end position="433"/>
    </location>
</feature>
<dbReference type="Proteomes" id="UP000007305">
    <property type="component" value="Chromosome 4"/>
</dbReference>
<name>A0A804NYX0_MAIZE</name>
<feature type="region of interest" description="Disordered" evidence="1">
    <location>
        <begin position="328"/>
        <end position="365"/>
    </location>
</feature>
<sequence>MAHGEGRRQHFLVVALGVQSHVNPGRALAHRLARLRADGSITATLSVPVTTYRRMFPRSADSAPATAETSDGVISYVAHSDGLDRRRLVVVLGRGRRGQGAQAPRERRQPLRRGRSPGRPRPPGDVHRVHDGVASGARRRAGARHPSRRLLAPAGHRPRPLLPLLPRPRRERGRPRRGPGARGARARAAPPPPHALPPVVPHRHVGQRQGHGPHRRVPRAVRVLGPLAAHGAGQHVRRAGAGRARGGEAPPGRGRRWPHGRARHGRPHPPVRPRRRRRQEEVHGVASRSPGRLGGVRVVRERHEARQAADAGDRRRVAPVRAAVLAGRAQGRGRRRRRRHPWPGERHRDAGDGRGLVRPAGGAVAPGGRLLRLALRVELGDGGHGVRRAHRRCAQHVRPADEHVLGRGRVGGRRQRRARRRWRADRGGAGKVH</sequence>
<feature type="compositionally biased region" description="Basic residues" evidence="1">
    <location>
        <begin position="201"/>
        <end position="216"/>
    </location>
</feature>
<feature type="compositionally biased region" description="Low complexity" evidence="1">
    <location>
        <begin position="356"/>
        <end position="365"/>
    </location>
</feature>
<dbReference type="AlphaFoldDB" id="A0A804NYX0"/>
<dbReference type="EnsemblPlants" id="Zm00001eb196560_T001">
    <property type="protein sequence ID" value="Zm00001eb196560_P001"/>
    <property type="gene ID" value="Zm00001eb196560"/>
</dbReference>
<evidence type="ECO:0000313" key="2">
    <source>
        <dbReference type="EnsemblPlants" id="Zm00001eb196560_P001"/>
    </source>
</evidence>
<protein>
    <submittedName>
        <fullName evidence="2">Uncharacterized protein</fullName>
    </submittedName>
</protein>
<reference evidence="2" key="3">
    <citation type="submission" date="2021-05" db="UniProtKB">
        <authorList>
            <consortium name="EnsemblPlants"/>
        </authorList>
    </citation>
    <scope>IDENTIFICATION</scope>
    <source>
        <strain evidence="2">cv. B73</strain>
    </source>
</reference>
<feature type="compositionally biased region" description="Low complexity" evidence="1">
    <location>
        <begin position="241"/>
        <end position="252"/>
    </location>
</feature>
<keyword evidence="3" id="KW-1185">Reference proteome</keyword>
<organism evidence="2 3">
    <name type="scientific">Zea mays</name>
    <name type="common">Maize</name>
    <dbReference type="NCBI Taxonomy" id="4577"/>
    <lineage>
        <taxon>Eukaryota</taxon>
        <taxon>Viridiplantae</taxon>
        <taxon>Streptophyta</taxon>
        <taxon>Embryophyta</taxon>
        <taxon>Tracheophyta</taxon>
        <taxon>Spermatophyta</taxon>
        <taxon>Magnoliopsida</taxon>
        <taxon>Liliopsida</taxon>
        <taxon>Poales</taxon>
        <taxon>Poaceae</taxon>
        <taxon>PACMAD clade</taxon>
        <taxon>Panicoideae</taxon>
        <taxon>Andropogonodae</taxon>
        <taxon>Andropogoneae</taxon>
        <taxon>Tripsacinae</taxon>
        <taxon>Zea</taxon>
    </lineage>
</organism>
<feature type="compositionally biased region" description="Basic residues" evidence="1">
    <location>
        <begin position="410"/>
        <end position="423"/>
    </location>
</feature>
<feature type="region of interest" description="Disordered" evidence="1">
    <location>
        <begin position="229"/>
        <end position="292"/>
    </location>
</feature>